<dbReference type="EMBL" id="BAAAMY010000004">
    <property type="protein sequence ID" value="GAA1916026.1"/>
    <property type="molecule type" value="Genomic_DNA"/>
</dbReference>
<accession>A0ABN2PCR5</accession>
<dbReference type="InterPro" id="IPR043968">
    <property type="entry name" value="SGNH"/>
</dbReference>
<feature type="domain" description="SGNH" evidence="1">
    <location>
        <begin position="1"/>
        <end position="226"/>
    </location>
</feature>
<name>A0ABN2PCR5_9ACTN</name>
<comment type="caution">
    <text evidence="2">The sequence shown here is derived from an EMBL/GenBank/DDBJ whole genome shotgun (WGS) entry which is preliminary data.</text>
</comment>
<dbReference type="Pfam" id="PF19040">
    <property type="entry name" value="SGNH"/>
    <property type="match status" value="1"/>
</dbReference>
<protein>
    <recommendedName>
        <fullName evidence="1">SGNH domain-containing protein</fullName>
    </recommendedName>
</protein>
<evidence type="ECO:0000259" key="1">
    <source>
        <dbReference type="Pfam" id="PF19040"/>
    </source>
</evidence>
<keyword evidence="3" id="KW-1185">Reference proteome</keyword>
<dbReference type="Proteomes" id="UP001501612">
    <property type="component" value="Unassembled WGS sequence"/>
</dbReference>
<sequence>MGDSNAGQYSDGLLPGVGDGQYNLVLATANGCPLVDVDIETRGQVNEACAGYVTGALNWLRTQQPRLVLLGAANEAIASSDVVLHDPQSGQTATTPSDKAKLWAAGLRRVIYSVEASGHRAAIIGTIPHFTNGDGGWWNLDQCTFLRLASDQSSCAQEVSVQSERLRQGRALASERSVARGASVSLLDLTRLICPENICSTLRGGNWIYRDGLHLSVRTSYSLRGVLSEFVADVLAQPSMAGRSNAVPRVGATAPEVGAESS</sequence>
<organism evidence="2 3">
    <name type="scientific">Nocardioides lentus</name>
    <dbReference type="NCBI Taxonomy" id="338077"/>
    <lineage>
        <taxon>Bacteria</taxon>
        <taxon>Bacillati</taxon>
        <taxon>Actinomycetota</taxon>
        <taxon>Actinomycetes</taxon>
        <taxon>Propionibacteriales</taxon>
        <taxon>Nocardioidaceae</taxon>
        <taxon>Nocardioides</taxon>
    </lineage>
</organism>
<gene>
    <name evidence="2" type="ORF">GCM10009737_16840</name>
</gene>
<evidence type="ECO:0000313" key="3">
    <source>
        <dbReference type="Proteomes" id="UP001501612"/>
    </source>
</evidence>
<evidence type="ECO:0000313" key="2">
    <source>
        <dbReference type="EMBL" id="GAA1916026.1"/>
    </source>
</evidence>
<proteinExistence type="predicted"/>
<reference evidence="2 3" key="1">
    <citation type="journal article" date="2019" name="Int. J. Syst. Evol. Microbiol.">
        <title>The Global Catalogue of Microorganisms (GCM) 10K type strain sequencing project: providing services to taxonomists for standard genome sequencing and annotation.</title>
        <authorList>
            <consortium name="The Broad Institute Genomics Platform"/>
            <consortium name="The Broad Institute Genome Sequencing Center for Infectious Disease"/>
            <person name="Wu L."/>
            <person name="Ma J."/>
        </authorList>
    </citation>
    <scope>NUCLEOTIDE SEQUENCE [LARGE SCALE GENOMIC DNA]</scope>
    <source>
        <strain evidence="2 3">JCM 14046</strain>
    </source>
</reference>